<dbReference type="KEGG" id="bpo:BP951000_0618"/>
<dbReference type="Pfam" id="PF12682">
    <property type="entry name" value="Flavodoxin_4"/>
    <property type="match status" value="1"/>
</dbReference>
<protein>
    <submittedName>
        <fullName evidence="2">Flavodoxin</fullName>
    </submittedName>
</protein>
<dbReference type="SUPFAM" id="SSF52218">
    <property type="entry name" value="Flavoproteins"/>
    <property type="match status" value="1"/>
</dbReference>
<dbReference type="PROSITE" id="PS50902">
    <property type="entry name" value="FLAVODOXIN_LIKE"/>
    <property type="match status" value="1"/>
</dbReference>
<dbReference type="PANTHER" id="PTHR39201:SF1">
    <property type="entry name" value="FLAVODOXIN-LIKE DOMAIN-CONTAINING PROTEIN"/>
    <property type="match status" value="1"/>
</dbReference>
<dbReference type="GO" id="GO:0010181">
    <property type="term" value="F:FMN binding"/>
    <property type="evidence" value="ECO:0007669"/>
    <property type="project" value="InterPro"/>
</dbReference>
<dbReference type="InterPro" id="IPR008254">
    <property type="entry name" value="Flavodoxin/NO_synth"/>
</dbReference>
<dbReference type="Gene3D" id="3.40.50.360">
    <property type="match status" value="1"/>
</dbReference>
<organism evidence="2 3">
    <name type="scientific">Brachyspira pilosicoli (strain ATCC BAA-1826 / 95/1000)</name>
    <dbReference type="NCBI Taxonomy" id="759914"/>
    <lineage>
        <taxon>Bacteria</taxon>
        <taxon>Pseudomonadati</taxon>
        <taxon>Spirochaetota</taxon>
        <taxon>Spirochaetia</taxon>
        <taxon>Brachyspirales</taxon>
        <taxon>Brachyspiraceae</taxon>
        <taxon>Brachyspira</taxon>
    </lineage>
</organism>
<dbReference type="eggNOG" id="COG0716">
    <property type="taxonomic scope" value="Bacteria"/>
</dbReference>
<reference evidence="2 3" key="1">
    <citation type="journal article" date="2010" name="PLoS ONE">
        <title>The complete genome sequence of the pathogenic intestinal spirochete Brachyspira pilosicoli and comparison with other Brachyspira genomes.</title>
        <authorList>
            <person name="Wanchanthuek P."/>
            <person name="Bellgard M.I."/>
            <person name="La T."/>
            <person name="Ryan K."/>
            <person name="Moolhuijzen P."/>
            <person name="Chapman B."/>
            <person name="Black M."/>
            <person name="Schibeci D."/>
            <person name="Hunter A."/>
            <person name="Barrero R."/>
            <person name="Phillips N.D."/>
            <person name="Hampson D.J."/>
        </authorList>
    </citation>
    <scope>NUCLEOTIDE SEQUENCE [LARGE SCALE GENOMIC DNA]</scope>
    <source>
        <strain evidence="3">ATCC BAA-1826 / 95/1000</strain>
    </source>
</reference>
<dbReference type="HOGENOM" id="CLU_068890_1_1_12"/>
<keyword evidence="3" id="KW-1185">Reference proteome</keyword>
<name>D8IBU4_BRAP9</name>
<gene>
    <name evidence="2" type="ordered locus">BP951000_0618</name>
</gene>
<evidence type="ECO:0000259" key="1">
    <source>
        <dbReference type="PROSITE" id="PS50902"/>
    </source>
</evidence>
<feature type="domain" description="Flavodoxin-like" evidence="1">
    <location>
        <begin position="4"/>
        <end position="170"/>
    </location>
</feature>
<dbReference type="InterPro" id="IPR029039">
    <property type="entry name" value="Flavoprotein-like_sf"/>
</dbReference>
<sequence length="170" mass="19212">MMKILIAYYSHSANTKKLADTIAKIIKEESQNVQIDFFNTEPEKAYSPNYSTVLNEAKRDINSGYKPKLKNTIKSIDDYDIIFAGSPNWWNTMAPPLNTFLNSFDFSNKIIMPFCTHGGGGCGSIKRDIEKESKSKQVGKILSVYGSSASSSESEIRKWIKDIFVKIKYT</sequence>
<dbReference type="Proteomes" id="UP000000332">
    <property type="component" value="Chromosome"/>
</dbReference>
<dbReference type="STRING" id="759914.BP951000_0618"/>
<dbReference type="EMBL" id="CP002025">
    <property type="protein sequence ID" value="ADK30617.1"/>
    <property type="molecule type" value="Genomic_DNA"/>
</dbReference>
<evidence type="ECO:0000313" key="2">
    <source>
        <dbReference type="EMBL" id="ADK30617.1"/>
    </source>
</evidence>
<dbReference type="PANTHER" id="PTHR39201">
    <property type="entry name" value="EXPORTED PROTEIN-RELATED"/>
    <property type="match status" value="1"/>
</dbReference>
<dbReference type="InParanoid" id="D8IBU4"/>
<proteinExistence type="predicted"/>
<accession>D8IBU4</accession>
<evidence type="ECO:0000313" key="3">
    <source>
        <dbReference type="Proteomes" id="UP000000332"/>
    </source>
</evidence>
<dbReference type="AlphaFoldDB" id="D8IBU4"/>